<dbReference type="PROSITE" id="PS00178">
    <property type="entry name" value="AA_TRNA_LIGASE_I"/>
    <property type="match status" value="1"/>
</dbReference>
<dbReference type="PANTHER" id="PTHR11946">
    <property type="entry name" value="VALYL-TRNA SYNTHETASES"/>
    <property type="match status" value="1"/>
</dbReference>
<feature type="domain" description="Aminoacyl-tRNA synthetase class Ia" evidence="8">
    <location>
        <begin position="15"/>
        <end position="165"/>
    </location>
</feature>
<name>A0A3B0SUU7_9ZZZZ</name>
<keyword evidence="2 9" id="KW-0436">Ligase</keyword>
<feature type="non-terminal residue" evidence="9">
    <location>
        <position position="167"/>
    </location>
</feature>
<keyword evidence="3" id="KW-0547">Nucleotide-binding</keyword>
<dbReference type="InterPro" id="IPR001412">
    <property type="entry name" value="aa-tRNA-synth_I_CS"/>
</dbReference>
<evidence type="ECO:0000259" key="8">
    <source>
        <dbReference type="Pfam" id="PF00133"/>
    </source>
</evidence>
<evidence type="ECO:0000256" key="6">
    <source>
        <dbReference type="ARBA" id="ARBA00023146"/>
    </source>
</evidence>
<dbReference type="AlphaFoldDB" id="A0A3B0SUU7"/>
<evidence type="ECO:0000256" key="1">
    <source>
        <dbReference type="ARBA" id="ARBA00013169"/>
    </source>
</evidence>
<gene>
    <name evidence="9" type="ORF">MNBD_ALPHA09-1170</name>
</gene>
<proteinExistence type="predicted"/>
<dbReference type="Pfam" id="PF00133">
    <property type="entry name" value="tRNA-synt_1"/>
    <property type="match status" value="1"/>
</dbReference>
<organism evidence="9">
    <name type="scientific">hydrothermal vent metagenome</name>
    <dbReference type="NCBI Taxonomy" id="652676"/>
    <lineage>
        <taxon>unclassified sequences</taxon>
        <taxon>metagenomes</taxon>
        <taxon>ecological metagenomes</taxon>
    </lineage>
</organism>
<evidence type="ECO:0000256" key="4">
    <source>
        <dbReference type="ARBA" id="ARBA00022840"/>
    </source>
</evidence>
<dbReference type="InterPro" id="IPR002303">
    <property type="entry name" value="Valyl-tRNA_ligase"/>
</dbReference>
<evidence type="ECO:0000256" key="7">
    <source>
        <dbReference type="ARBA" id="ARBA00029936"/>
    </source>
</evidence>
<sequence>MIDKTYRPGDVEPRIYEAWEASGAFAGGRPERADAEPYTIVIPPPNVTGSLHMGHALNNTIQDILCRFERMRGRDVLWQPGMDHAGIATQMVVERQLAEAGEPGRREMGRVPFVDRIREWKKKSGGTILNQLKRLGASCDWSRERFTMDEGLSEAVLKVFVDLDRKS</sequence>
<dbReference type="EMBL" id="UOEM01000005">
    <property type="protein sequence ID" value="VAW10151.1"/>
    <property type="molecule type" value="Genomic_DNA"/>
</dbReference>
<dbReference type="GO" id="GO:0005524">
    <property type="term" value="F:ATP binding"/>
    <property type="evidence" value="ECO:0007669"/>
    <property type="project" value="UniProtKB-KW"/>
</dbReference>
<dbReference type="GO" id="GO:0005829">
    <property type="term" value="C:cytosol"/>
    <property type="evidence" value="ECO:0007669"/>
    <property type="project" value="TreeGrafter"/>
</dbReference>
<evidence type="ECO:0000313" key="9">
    <source>
        <dbReference type="EMBL" id="VAW10151.1"/>
    </source>
</evidence>
<dbReference type="GO" id="GO:0006438">
    <property type="term" value="P:valyl-tRNA aminoacylation"/>
    <property type="evidence" value="ECO:0007669"/>
    <property type="project" value="InterPro"/>
</dbReference>
<keyword evidence="5" id="KW-0648">Protein biosynthesis</keyword>
<dbReference type="Gene3D" id="3.40.50.620">
    <property type="entry name" value="HUPs"/>
    <property type="match status" value="1"/>
</dbReference>
<accession>A0A3B0SUU7</accession>
<keyword evidence="4" id="KW-0067">ATP-binding</keyword>
<evidence type="ECO:0000256" key="2">
    <source>
        <dbReference type="ARBA" id="ARBA00022598"/>
    </source>
</evidence>
<dbReference type="EC" id="6.1.1.9" evidence="1"/>
<dbReference type="PANTHER" id="PTHR11946:SF93">
    <property type="entry name" value="VALINE--TRNA LIGASE, CHLOROPLASTIC_MITOCHONDRIAL 2"/>
    <property type="match status" value="1"/>
</dbReference>
<reference evidence="9" key="1">
    <citation type="submission" date="2018-06" db="EMBL/GenBank/DDBJ databases">
        <authorList>
            <person name="Zhirakovskaya E."/>
        </authorList>
    </citation>
    <scope>NUCLEOTIDE SEQUENCE</scope>
</reference>
<dbReference type="InterPro" id="IPR002300">
    <property type="entry name" value="aa-tRNA-synth_Ia"/>
</dbReference>
<evidence type="ECO:0000256" key="5">
    <source>
        <dbReference type="ARBA" id="ARBA00022917"/>
    </source>
</evidence>
<dbReference type="SUPFAM" id="SSF52374">
    <property type="entry name" value="Nucleotidylyl transferase"/>
    <property type="match status" value="1"/>
</dbReference>
<dbReference type="InterPro" id="IPR014729">
    <property type="entry name" value="Rossmann-like_a/b/a_fold"/>
</dbReference>
<evidence type="ECO:0000256" key="3">
    <source>
        <dbReference type="ARBA" id="ARBA00022741"/>
    </source>
</evidence>
<protein>
    <recommendedName>
        <fullName evidence="1">valine--tRNA ligase</fullName>
        <ecNumber evidence="1">6.1.1.9</ecNumber>
    </recommendedName>
    <alternativeName>
        <fullName evidence="7">Valyl-tRNA synthetase</fullName>
    </alternativeName>
</protein>
<keyword evidence="6 9" id="KW-0030">Aminoacyl-tRNA synthetase</keyword>
<dbReference type="GO" id="GO:0004832">
    <property type="term" value="F:valine-tRNA ligase activity"/>
    <property type="evidence" value="ECO:0007669"/>
    <property type="project" value="UniProtKB-EC"/>
</dbReference>